<evidence type="ECO:0000313" key="6">
    <source>
        <dbReference type="EMBL" id="KHN23149.1"/>
    </source>
</evidence>
<sequence length="93" mass="9893">MAVDRIAIVSPREASNPAAIRAAFAELFSMLIFVFAGQGSGMAYSKLIGNGPATPGGLLVASLSHAYGLLWRLLWERTFMGVISTLQSHLVLS</sequence>
<accession>A0A0B2QSS0</accession>
<evidence type="ECO:0000256" key="5">
    <source>
        <dbReference type="SAM" id="Phobius"/>
    </source>
</evidence>
<dbReference type="Proteomes" id="UP000053555">
    <property type="component" value="Unassembled WGS sequence"/>
</dbReference>
<dbReference type="GO" id="GO:0016020">
    <property type="term" value="C:membrane"/>
    <property type="evidence" value="ECO:0007669"/>
    <property type="project" value="UniProtKB-SubCell"/>
</dbReference>
<reference evidence="6" key="1">
    <citation type="submission" date="2014-07" db="EMBL/GenBank/DDBJ databases">
        <title>Identification of a novel salt tolerance gene in wild soybean by whole-genome sequencing.</title>
        <authorList>
            <person name="Lam H.-M."/>
            <person name="Qi X."/>
            <person name="Li M.-W."/>
            <person name="Liu X."/>
            <person name="Xie M."/>
            <person name="Ni M."/>
            <person name="Xu X."/>
        </authorList>
    </citation>
    <scope>NUCLEOTIDE SEQUENCE [LARGE SCALE GENOMIC DNA]</scope>
    <source>
        <tissue evidence="6">Root</tissue>
    </source>
</reference>
<feature type="transmembrane region" description="Helical" evidence="5">
    <location>
        <begin position="18"/>
        <end position="36"/>
    </location>
</feature>
<keyword evidence="3 5" id="KW-1133">Transmembrane helix</keyword>
<dbReference type="Gene3D" id="1.20.1080.10">
    <property type="entry name" value="Glycerol uptake facilitator protein"/>
    <property type="match status" value="1"/>
</dbReference>
<dbReference type="InterPro" id="IPR023271">
    <property type="entry name" value="Aquaporin-like"/>
</dbReference>
<dbReference type="EMBL" id="KN656547">
    <property type="protein sequence ID" value="KHN23149.1"/>
    <property type="molecule type" value="Genomic_DNA"/>
</dbReference>
<keyword evidence="4 5" id="KW-0472">Membrane</keyword>
<name>A0A0B2QSS0_GLYSO</name>
<evidence type="ECO:0000256" key="3">
    <source>
        <dbReference type="ARBA" id="ARBA00022989"/>
    </source>
</evidence>
<organism evidence="6">
    <name type="scientific">Glycine soja</name>
    <name type="common">Wild soybean</name>
    <dbReference type="NCBI Taxonomy" id="3848"/>
    <lineage>
        <taxon>Eukaryota</taxon>
        <taxon>Viridiplantae</taxon>
        <taxon>Streptophyta</taxon>
        <taxon>Embryophyta</taxon>
        <taxon>Tracheophyta</taxon>
        <taxon>Spermatophyta</taxon>
        <taxon>Magnoliopsida</taxon>
        <taxon>eudicotyledons</taxon>
        <taxon>Gunneridae</taxon>
        <taxon>Pentapetalae</taxon>
        <taxon>rosids</taxon>
        <taxon>fabids</taxon>
        <taxon>Fabales</taxon>
        <taxon>Fabaceae</taxon>
        <taxon>Papilionoideae</taxon>
        <taxon>50 kb inversion clade</taxon>
        <taxon>NPAAA clade</taxon>
        <taxon>indigoferoid/millettioid clade</taxon>
        <taxon>Phaseoleae</taxon>
        <taxon>Glycine</taxon>
        <taxon>Glycine subgen. Soja</taxon>
    </lineage>
</organism>
<protein>
    <submittedName>
        <fullName evidence="6">Aquaporin TIP1-3</fullName>
    </submittedName>
</protein>
<comment type="subcellular location">
    <subcellularLocation>
        <location evidence="1">Membrane</location>
        <topology evidence="1">Multi-pass membrane protein</topology>
    </subcellularLocation>
</comment>
<gene>
    <name evidence="6" type="ORF">glysoja_030209</name>
</gene>
<keyword evidence="2 5" id="KW-0812">Transmembrane</keyword>
<proteinExistence type="predicted"/>
<evidence type="ECO:0000256" key="4">
    <source>
        <dbReference type="ARBA" id="ARBA00023136"/>
    </source>
</evidence>
<feature type="transmembrane region" description="Helical" evidence="5">
    <location>
        <begin position="56"/>
        <end position="75"/>
    </location>
</feature>
<dbReference type="AlphaFoldDB" id="A0A0B2QSS0"/>
<evidence type="ECO:0000256" key="1">
    <source>
        <dbReference type="ARBA" id="ARBA00004141"/>
    </source>
</evidence>
<dbReference type="SUPFAM" id="SSF81338">
    <property type="entry name" value="Aquaporin-like"/>
    <property type="match status" value="1"/>
</dbReference>
<evidence type="ECO:0000256" key="2">
    <source>
        <dbReference type="ARBA" id="ARBA00022692"/>
    </source>
</evidence>